<comment type="pathway">
    <text evidence="1">Cofactor biosynthesis; thiamine diphosphate biosynthesis.</text>
</comment>
<dbReference type="InterPro" id="IPR013785">
    <property type="entry name" value="Aldolase_TIM"/>
</dbReference>
<dbReference type="AlphaFoldDB" id="A0A7W6WMA2"/>
<dbReference type="Gene3D" id="3.20.20.70">
    <property type="entry name" value="Aldolase class I"/>
    <property type="match status" value="1"/>
</dbReference>
<keyword evidence="2" id="KW-0784">Thiamine biosynthesis</keyword>
<dbReference type="EMBL" id="JACIGI010000033">
    <property type="protein sequence ID" value="MBB4287297.1"/>
    <property type="molecule type" value="Genomic_DNA"/>
</dbReference>
<dbReference type="PANTHER" id="PTHR20857">
    <property type="entry name" value="THIAMINE-PHOSPHATE PYROPHOSPHORYLASE"/>
    <property type="match status" value="1"/>
</dbReference>
<evidence type="ECO:0000256" key="2">
    <source>
        <dbReference type="ARBA" id="ARBA00022977"/>
    </source>
</evidence>
<evidence type="ECO:0000313" key="4">
    <source>
        <dbReference type="EMBL" id="MBB4287297.1"/>
    </source>
</evidence>
<feature type="domain" description="Thiamine phosphate synthase/TenI" evidence="3">
    <location>
        <begin position="54"/>
        <end position="206"/>
    </location>
</feature>
<organism evidence="4 5">
    <name type="scientific">Roseospira goensis</name>
    <dbReference type="NCBI Taxonomy" id="391922"/>
    <lineage>
        <taxon>Bacteria</taxon>
        <taxon>Pseudomonadati</taxon>
        <taxon>Pseudomonadota</taxon>
        <taxon>Alphaproteobacteria</taxon>
        <taxon>Rhodospirillales</taxon>
        <taxon>Rhodospirillaceae</taxon>
        <taxon>Roseospira</taxon>
    </lineage>
</organism>
<proteinExistence type="predicted"/>
<comment type="caution">
    <text evidence="4">The sequence shown here is derived from an EMBL/GenBank/DDBJ whole genome shotgun (WGS) entry which is preliminary data.</text>
</comment>
<dbReference type="SUPFAM" id="SSF51391">
    <property type="entry name" value="Thiamin phosphate synthase"/>
    <property type="match status" value="1"/>
</dbReference>
<dbReference type="InterPro" id="IPR022998">
    <property type="entry name" value="ThiamineP_synth_TenI"/>
</dbReference>
<gene>
    <name evidence="4" type="ORF">GGD88_003044</name>
</gene>
<sequence>MRAPSLADAAHRLEAARDRRGRALPRLWLVSDPVRLPDPAPLLARLGRGGGLIWRPYGLDRSPARAQGRRLRHLTRRAGVVFLVAADARLAAAVDADGLHLPEGLARHAVAAPALAWARRGRRLSVACHGARALARARALGADMAVLSPVFATASHPGAVPLGPLRFAALSRRAGLPVVALGGVTGARARRLPPGTAAGLAAVSGLGT</sequence>
<keyword evidence="4" id="KW-0808">Transferase</keyword>
<dbReference type="EC" id="2.5.1.3" evidence="4"/>
<evidence type="ECO:0000259" key="3">
    <source>
        <dbReference type="Pfam" id="PF02581"/>
    </source>
</evidence>
<keyword evidence="5" id="KW-1185">Reference proteome</keyword>
<dbReference type="GO" id="GO:0005737">
    <property type="term" value="C:cytoplasm"/>
    <property type="evidence" value="ECO:0007669"/>
    <property type="project" value="TreeGrafter"/>
</dbReference>
<evidence type="ECO:0000256" key="1">
    <source>
        <dbReference type="ARBA" id="ARBA00004948"/>
    </source>
</evidence>
<dbReference type="CDD" id="cd00564">
    <property type="entry name" value="TMP_TenI"/>
    <property type="match status" value="1"/>
</dbReference>
<accession>A0A7W6WMA2</accession>
<protein>
    <submittedName>
        <fullName evidence="4">Thiamine-phosphate pyrophosphorylase</fullName>
        <ecNumber evidence="4">2.5.1.3</ecNumber>
    </submittedName>
</protein>
<dbReference type="PANTHER" id="PTHR20857:SF15">
    <property type="entry name" value="THIAMINE-PHOSPHATE SYNTHASE"/>
    <property type="match status" value="1"/>
</dbReference>
<dbReference type="GO" id="GO:0004789">
    <property type="term" value="F:thiamine-phosphate diphosphorylase activity"/>
    <property type="evidence" value="ECO:0007669"/>
    <property type="project" value="UniProtKB-EC"/>
</dbReference>
<dbReference type="GO" id="GO:0009228">
    <property type="term" value="P:thiamine biosynthetic process"/>
    <property type="evidence" value="ECO:0007669"/>
    <property type="project" value="UniProtKB-KW"/>
</dbReference>
<reference evidence="4 5" key="1">
    <citation type="submission" date="2020-08" db="EMBL/GenBank/DDBJ databases">
        <title>Genome sequencing of Purple Non-Sulfur Bacteria from various extreme environments.</title>
        <authorList>
            <person name="Mayer M."/>
        </authorList>
    </citation>
    <scope>NUCLEOTIDE SEQUENCE [LARGE SCALE GENOMIC DNA]</scope>
    <source>
        <strain evidence="4 5">JA135</strain>
    </source>
</reference>
<dbReference type="RefSeq" id="WP_184436902.1">
    <property type="nucleotide sequence ID" value="NZ_JACIGI010000033.1"/>
</dbReference>
<dbReference type="Pfam" id="PF02581">
    <property type="entry name" value="TMP-TENI"/>
    <property type="match status" value="1"/>
</dbReference>
<dbReference type="InterPro" id="IPR036206">
    <property type="entry name" value="ThiamineP_synth_sf"/>
</dbReference>
<evidence type="ECO:0000313" key="5">
    <source>
        <dbReference type="Proteomes" id="UP000555728"/>
    </source>
</evidence>
<dbReference type="Proteomes" id="UP000555728">
    <property type="component" value="Unassembled WGS sequence"/>
</dbReference>
<name>A0A7W6WMA2_9PROT</name>